<dbReference type="RefSeq" id="WP_049644710.1">
    <property type="nucleotide sequence ID" value="NZ_LFTY01000002.1"/>
</dbReference>
<dbReference type="Proteomes" id="UP000037178">
    <property type="component" value="Unassembled WGS sequence"/>
</dbReference>
<evidence type="ECO:0000313" key="3">
    <source>
        <dbReference type="Proteomes" id="UP000037178"/>
    </source>
</evidence>
<dbReference type="EMBL" id="LFTY01000002">
    <property type="protein sequence ID" value="KMW59200.1"/>
    <property type="molecule type" value="Genomic_DNA"/>
</dbReference>
<sequence>MSNAQQMALRAAAILWVVWGLVHMLAGVIILSSDASGGFAAVADAVDPASLQHDYAPAVGGILHQHGWNLGWIGAATVIAAYFIWRGNLTAIWVAGMVGGLADVGYLLFVDFPGYANFMPGTVMTIVSASAVLLSFPVWLRQRGAADLAEN</sequence>
<keyword evidence="1" id="KW-0472">Membrane</keyword>
<organism evidence="2 3">
    <name type="scientific">Candidatus Rhodobacter oscarellae</name>
    <dbReference type="NCBI Taxonomy" id="1675527"/>
    <lineage>
        <taxon>Bacteria</taxon>
        <taxon>Pseudomonadati</taxon>
        <taxon>Pseudomonadota</taxon>
        <taxon>Alphaproteobacteria</taxon>
        <taxon>Rhodobacterales</taxon>
        <taxon>Rhodobacter group</taxon>
        <taxon>Rhodobacter</taxon>
    </lineage>
</organism>
<gene>
    <name evidence="2" type="ORF">AIOL_004181</name>
</gene>
<proteinExistence type="predicted"/>
<keyword evidence="1" id="KW-1133">Transmembrane helix</keyword>
<dbReference type="OrthoDB" id="582520at2"/>
<accession>A0A0J9E8U6</accession>
<comment type="caution">
    <text evidence="2">The sequence shown here is derived from an EMBL/GenBank/DDBJ whole genome shotgun (WGS) entry which is preliminary data.</text>
</comment>
<feature type="transmembrane region" description="Helical" evidence="1">
    <location>
        <begin position="92"/>
        <end position="109"/>
    </location>
</feature>
<dbReference type="PATRIC" id="fig|1675527.3.peg.4381"/>
<keyword evidence="3" id="KW-1185">Reference proteome</keyword>
<evidence type="ECO:0000313" key="2">
    <source>
        <dbReference type="EMBL" id="KMW59200.1"/>
    </source>
</evidence>
<dbReference type="STRING" id="1675527.AIOL_004181"/>
<feature type="transmembrane region" description="Helical" evidence="1">
    <location>
        <begin position="67"/>
        <end position="85"/>
    </location>
</feature>
<dbReference type="AlphaFoldDB" id="A0A0J9E8U6"/>
<feature type="transmembrane region" description="Helical" evidence="1">
    <location>
        <begin position="121"/>
        <end position="140"/>
    </location>
</feature>
<reference evidence="2 3" key="1">
    <citation type="submission" date="2015-06" db="EMBL/GenBank/DDBJ databases">
        <title>Draft genome sequence of an Alphaproteobacteria species associated to the Mediterranean sponge Oscarella lobularis.</title>
        <authorList>
            <person name="Jourda C."/>
            <person name="Santini S."/>
            <person name="Claverie J.-M."/>
        </authorList>
    </citation>
    <scope>NUCLEOTIDE SEQUENCE [LARGE SCALE GENOMIC DNA]</scope>
    <source>
        <strain evidence="2">IGS</strain>
    </source>
</reference>
<name>A0A0J9E8U6_9RHOB</name>
<evidence type="ECO:0000256" key="1">
    <source>
        <dbReference type="SAM" id="Phobius"/>
    </source>
</evidence>
<keyword evidence="1" id="KW-0812">Transmembrane</keyword>
<protein>
    <submittedName>
        <fullName evidence="2">Uncharacterized protein</fullName>
    </submittedName>
</protein>